<sequence length="285" mass="33460">MQWKVSAEIYNIDTLIQRVCEIEAHCNPLKQKDDFKEDIQDEYLKHKICFMNLYNDINKYMENYKSHEIQHDKIIKRIQIDDMIKKLQDELDTLYKINRTPPLKLIGNKYSFKQKRAEEIQNLRDELLIDIINRYNQLFQDSKVETRKVQTLKSIQSRHNTETFCNKKSNSYFKELSNTDKETLNCWHIKSKELDKEIEDIGNIALRISERAEKLTSESAKQKHVIEDIVSHVKFTSSEATSVNASIRKLIRTSSNVTFCCRISLTVATMVVVAVIIVLAIKKLV</sequence>
<dbReference type="RefSeq" id="XP_067069134.1">
    <property type="nucleotide sequence ID" value="XM_067212228.1"/>
</dbReference>
<keyword evidence="1" id="KW-0812">Transmembrane</keyword>
<comment type="caution">
    <text evidence="2">The sequence shown here is derived from an EMBL/GenBank/DDBJ whole genome shotgun (WGS) entry which is preliminary data.</text>
</comment>
<dbReference type="VEuPathDB" id="CryptoDB:cand_019980"/>
<dbReference type="AlphaFoldDB" id="A0A1J4MSX9"/>
<protein>
    <recommendedName>
        <fullName evidence="4">t-SNARE coiled-coil homology domain-containing protein</fullName>
    </recommendedName>
</protein>
<feature type="transmembrane region" description="Helical" evidence="1">
    <location>
        <begin position="263"/>
        <end position="281"/>
    </location>
</feature>
<dbReference type="EMBL" id="LRBS01000043">
    <property type="protein sequence ID" value="OII77288.1"/>
    <property type="molecule type" value="Genomic_DNA"/>
</dbReference>
<keyword evidence="3" id="KW-1185">Reference proteome</keyword>
<dbReference type="GeneID" id="92366182"/>
<accession>A0A1J4MSX9</accession>
<dbReference type="OrthoDB" id="341081at2759"/>
<proteinExistence type="predicted"/>
<evidence type="ECO:0000313" key="2">
    <source>
        <dbReference type="EMBL" id="OII77288.1"/>
    </source>
</evidence>
<keyword evidence="1" id="KW-1133">Transmembrane helix</keyword>
<reference evidence="2 3" key="1">
    <citation type="submission" date="2016-10" db="EMBL/GenBank/DDBJ databases">
        <title>Reductive evolution of mitochondrial metabolism and differential evolution of invasion-related proteins in Cryptosporidium.</title>
        <authorList>
            <person name="Liu S."/>
            <person name="Roellig D.M."/>
            <person name="Guo Y."/>
            <person name="Li N."/>
            <person name="Frace M.A."/>
            <person name="Tang K."/>
            <person name="Zhang L."/>
            <person name="Feng Y."/>
            <person name="Xiao L."/>
        </authorList>
    </citation>
    <scope>NUCLEOTIDE SEQUENCE [LARGE SCALE GENOMIC DNA]</scope>
    <source>
        <strain evidence="2">30847</strain>
    </source>
</reference>
<gene>
    <name evidence="2" type="ORF">cand_019980</name>
</gene>
<keyword evidence="1" id="KW-0472">Membrane</keyword>
<evidence type="ECO:0000313" key="3">
    <source>
        <dbReference type="Proteomes" id="UP000186804"/>
    </source>
</evidence>
<organism evidence="2 3">
    <name type="scientific">Cryptosporidium andersoni</name>
    <dbReference type="NCBI Taxonomy" id="117008"/>
    <lineage>
        <taxon>Eukaryota</taxon>
        <taxon>Sar</taxon>
        <taxon>Alveolata</taxon>
        <taxon>Apicomplexa</taxon>
        <taxon>Conoidasida</taxon>
        <taxon>Coccidia</taxon>
        <taxon>Eucoccidiorida</taxon>
        <taxon>Eimeriorina</taxon>
        <taxon>Cryptosporidiidae</taxon>
        <taxon>Cryptosporidium</taxon>
    </lineage>
</organism>
<dbReference type="Proteomes" id="UP000186804">
    <property type="component" value="Unassembled WGS sequence"/>
</dbReference>
<name>A0A1J4MSX9_9CRYT</name>
<evidence type="ECO:0000256" key="1">
    <source>
        <dbReference type="SAM" id="Phobius"/>
    </source>
</evidence>
<evidence type="ECO:0008006" key="4">
    <source>
        <dbReference type="Google" id="ProtNLM"/>
    </source>
</evidence>